<keyword evidence="7" id="KW-0869">Chloride channel</keyword>
<keyword evidence="8" id="KW-0868">Chloride</keyword>
<feature type="transmembrane region" description="Helical" evidence="10">
    <location>
        <begin position="251"/>
        <end position="274"/>
    </location>
</feature>
<dbReference type="AlphaFoldDB" id="A0A850NY76"/>
<name>A0A850NY76_9PROT</name>
<feature type="transmembrane region" description="Helical" evidence="10">
    <location>
        <begin position="41"/>
        <end position="61"/>
    </location>
</feature>
<dbReference type="InterPro" id="IPR014743">
    <property type="entry name" value="Cl-channel_core"/>
</dbReference>
<evidence type="ECO:0000256" key="1">
    <source>
        <dbReference type="ARBA" id="ARBA00004141"/>
    </source>
</evidence>
<evidence type="ECO:0000256" key="10">
    <source>
        <dbReference type="SAM" id="Phobius"/>
    </source>
</evidence>
<dbReference type="Gene3D" id="1.10.3080.10">
    <property type="entry name" value="Clc chloride channel"/>
    <property type="match status" value="1"/>
</dbReference>
<evidence type="ECO:0000256" key="8">
    <source>
        <dbReference type="ARBA" id="ARBA00023214"/>
    </source>
</evidence>
<evidence type="ECO:0000313" key="11">
    <source>
        <dbReference type="EMBL" id="NVN31698.1"/>
    </source>
</evidence>
<keyword evidence="2" id="KW-0813">Transport</keyword>
<comment type="subcellular location">
    <subcellularLocation>
        <location evidence="1">Membrane</location>
        <topology evidence="1">Multi-pass membrane protein</topology>
    </subcellularLocation>
</comment>
<evidence type="ECO:0000256" key="7">
    <source>
        <dbReference type="ARBA" id="ARBA00023173"/>
    </source>
</evidence>
<feature type="transmembrane region" description="Helical" evidence="10">
    <location>
        <begin position="73"/>
        <end position="93"/>
    </location>
</feature>
<feature type="transmembrane region" description="Helical" evidence="10">
    <location>
        <begin position="215"/>
        <end position="239"/>
    </location>
</feature>
<feature type="non-terminal residue" evidence="11">
    <location>
        <position position="279"/>
    </location>
</feature>
<dbReference type="InterPro" id="IPR050368">
    <property type="entry name" value="ClC-type_chloride_channel"/>
</dbReference>
<keyword evidence="3 10" id="KW-0812">Transmembrane</keyword>
<gene>
    <name evidence="11" type="ORF">HUK83_15325</name>
</gene>
<evidence type="ECO:0000256" key="9">
    <source>
        <dbReference type="ARBA" id="ARBA00023303"/>
    </source>
</evidence>
<dbReference type="PANTHER" id="PTHR43427:SF6">
    <property type="entry name" value="CHLORIDE CHANNEL PROTEIN CLC-E"/>
    <property type="match status" value="1"/>
</dbReference>
<evidence type="ECO:0000256" key="6">
    <source>
        <dbReference type="ARBA" id="ARBA00023136"/>
    </source>
</evidence>
<dbReference type="RefSeq" id="WP_176626176.1">
    <property type="nucleotide sequence ID" value="NZ_JABXXQ010000461.1"/>
</dbReference>
<evidence type="ECO:0000256" key="5">
    <source>
        <dbReference type="ARBA" id="ARBA00023065"/>
    </source>
</evidence>
<keyword evidence="4 10" id="KW-1133">Transmembrane helix</keyword>
<feature type="transmembrane region" description="Helical" evidence="10">
    <location>
        <begin position="125"/>
        <end position="147"/>
    </location>
</feature>
<dbReference type="PRINTS" id="PR00762">
    <property type="entry name" value="CLCHANNEL"/>
</dbReference>
<evidence type="ECO:0000256" key="3">
    <source>
        <dbReference type="ARBA" id="ARBA00022692"/>
    </source>
</evidence>
<reference evidence="11 12" key="1">
    <citation type="submission" date="2020-06" db="EMBL/GenBank/DDBJ databases">
        <title>Description of novel acetic acid bacteria.</title>
        <authorList>
            <person name="Sombolestani A."/>
        </authorList>
    </citation>
    <scope>NUCLEOTIDE SEQUENCE [LARGE SCALE GENOMIC DNA]</scope>
    <source>
        <strain evidence="11 12">LMG 26838</strain>
    </source>
</reference>
<accession>A0A850NY76</accession>
<sequence length="279" mass="29197">MPSRRPRIAPASYRLSPQARARLRVMRRNPLFSAREWARRVVYWVGAVLVGLIALGFAAGADQVALWRADIVAWNRYAMLAIAPAGLALSVWLTRTAFRGAQGSGIPQTIAALQMTRIETVDRVLSLRVAFGKIALTLLGLLSGGSIGREGPTVQVGASVMYGLGNLLHLPQLAARRALILAGGAAGVAAAFNTPLAGIVFAIEELSHSFEARTSGTVLTAVILAGVTTIALVGNYTYFGTAHIELPIGEAWFAVLACGIVGGLAGGAFSGLLVRASRG</sequence>
<evidence type="ECO:0000313" key="12">
    <source>
        <dbReference type="Proteomes" id="UP000565205"/>
    </source>
</evidence>
<feature type="transmembrane region" description="Helical" evidence="10">
    <location>
        <begin position="178"/>
        <end position="203"/>
    </location>
</feature>
<evidence type="ECO:0000256" key="4">
    <source>
        <dbReference type="ARBA" id="ARBA00022989"/>
    </source>
</evidence>
<dbReference type="EMBL" id="JABXXQ010000461">
    <property type="protein sequence ID" value="NVN31698.1"/>
    <property type="molecule type" value="Genomic_DNA"/>
</dbReference>
<dbReference type="GO" id="GO:0034707">
    <property type="term" value="C:chloride channel complex"/>
    <property type="evidence" value="ECO:0007669"/>
    <property type="project" value="UniProtKB-KW"/>
</dbReference>
<organism evidence="11 12">
    <name type="scientific">Endobacter medicaginis</name>
    <dbReference type="NCBI Taxonomy" id="1181271"/>
    <lineage>
        <taxon>Bacteria</taxon>
        <taxon>Pseudomonadati</taxon>
        <taxon>Pseudomonadota</taxon>
        <taxon>Alphaproteobacteria</taxon>
        <taxon>Acetobacterales</taxon>
        <taxon>Acetobacteraceae</taxon>
        <taxon>Endobacter</taxon>
    </lineage>
</organism>
<dbReference type="Proteomes" id="UP000565205">
    <property type="component" value="Unassembled WGS sequence"/>
</dbReference>
<dbReference type="PANTHER" id="PTHR43427">
    <property type="entry name" value="CHLORIDE CHANNEL PROTEIN CLC-E"/>
    <property type="match status" value="1"/>
</dbReference>
<protein>
    <submittedName>
        <fullName evidence="11">Chloride channel protein</fullName>
    </submittedName>
</protein>
<keyword evidence="9" id="KW-0407">Ion channel</keyword>
<dbReference type="GO" id="GO:0005254">
    <property type="term" value="F:chloride channel activity"/>
    <property type="evidence" value="ECO:0007669"/>
    <property type="project" value="UniProtKB-KW"/>
</dbReference>
<dbReference type="Pfam" id="PF00654">
    <property type="entry name" value="Voltage_CLC"/>
    <property type="match status" value="1"/>
</dbReference>
<keyword evidence="5" id="KW-0406">Ion transport</keyword>
<proteinExistence type="predicted"/>
<evidence type="ECO:0000256" key="2">
    <source>
        <dbReference type="ARBA" id="ARBA00022448"/>
    </source>
</evidence>
<keyword evidence="6 10" id="KW-0472">Membrane</keyword>
<dbReference type="SUPFAM" id="SSF81340">
    <property type="entry name" value="Clc chloride channel"/>
    <property type="match status" value="1"/>
</dbReference>
<dbReference type="CDD" id="cd01034">
    <property type="entry name" value="EriC_like"/>
    <property type="match status" value="1"/>
</dbReference>
<dbReference type="InterPro" id="IPR001807">
    <property type="entry name" value="ClC"/>
</dbReference>
<comment type="caution">
    <text evidence="11">The sequence shown here is derived from an EMBL/GenBank/DDBJ whole genome shotgun (WGS) entry which is preliminary data.</text>
</comment>